<keyword evidence="1" id="KW-1133">Transmembrane helix</keyword>
<accession>A0ABT5XIM3</accession>
<evidence type="ECO:0000313" key="2">
    <source>
        <dbReference type="EMBL" id="MDF0705737.1"/>
    </source>
</evidence>
<feature type="transmembrane region" description="Helical" evidence="1">
    <location>
        <begin position="7"/>
        <end position="25"/>
    </location>
</feature>
<proteinExistence type="predicted"/>
<evidence type="ECO:0000313" key="3">
    <source>
        <dbReference type="Proteomes" id="UP001217083"/>
    </source>
</evidence>
<comment type="caution">
    <text evidence="2">The sequence shown here is derived from an EMBL/GenBank/DDBJ whole genome shotgun (WGS) entry which is preliminary data.</text>
</comment>
<keyword evidence="3" id="KW-1185">Reference proteome</keyword>
<keyword evidence="1" id="KW-0812">Transmembrane</keyword>
<sequence length="165" mass="18650">MKSKLNIWLLVSFLIAGMLSLWLYIKLTHYVGDISYDSAIDSPEFKVCGEYRTSQYYQTGTYYQGGKKAIKKQLWSKVNADGLPPNGLFTVRFVVNCHGETGLFRATMTDPDVKRIEVPQETSKHFADLISGLEGWVPGKIQGEPLDSYIQIVFKVENGNITDIF</sequence>
<dbReference type="EMBL" id="JARFVA010000001">
    <property type="protein sequence ID" value="MDF0705737.1"/>
    <property type="molecule type" value="Genomic_DNA"/>
</dbReference>
<dbReference type="Proteomes" id="UP001217083">
    <property type="component" value="Unassembled WGS sequence"/>
</dbReference>
<gene>
    <name evidence="2" type="ORF">PY091_00830</name>
</gene>
<reference evidence="2 3" key="1">
    <citation type="submission" date="2023-03" db="EMBL/GenBank/DDBJ databases">
        <title>Muricauda XX sp. nov. and Muricauda XXX sp. nov., two novel species isolated from Okinawa Trough.</title>
        <authorList>
            <person name="Cao W."/>
            <person name="Deng X."/>
        </authorList>
    </citation>
    <scope>NUCLEOTIDE SEQUENCE [LARGE SCALE GENOMIC DNA]</scope>
    <source>
        <strain evidence="2 3">81s02</strain>
    </source>
</reference>
<evidence type="ECO:0000256" key="1">
    <source>
        <dbReference type="SAM" id="Phobius"/>
    </source>
</evidence>
<dbReference type="RefSeq" id="WP_275647854.1">
    <property type="nucleotide sequence ID" value="NZ_JARFVA010000001.1"/>
</dbReference>
<protein>
    <submittedName>
        <fullName evidence="2">Uncharacterized protein</fullName>
    </submittedName>
</protein>
<organism evidence="2 3">
    <name type="scientific">Flagellimonas okinawensis</name>
    <dbReference type="NCBI Taxonomy" id="3031324"/>
    <lineage>
        <taxon>Bacteria</taxon>
        <taxon>Pseudomonadati</taxon>
        <taxon>Bacteroidota</taxon>
        <taxon>Flavobacteriia</taxon>
        <taxon>Flavobacteriales</taxon>
        <taxon>Flavobacteriaceae</taxon>
        <taxon>Flagellimonas</taxon>
    </lineage>
</organism>
<keyword evidence="1" id="KW-0472">Membrane</keyword>
<name>A0ABT5XIM3_9FLAO</name>